<dbReference type="Proteomes" id="UP001150907">
    <property type="component" value="Unassembled WGS sequence"/>
</dbReference>
<feature type="region of interest" description="Disordered" evidence="6">
    <location>
        <begin position="935"/>
        <end position="961"/>
    </location>
</feature>
<evidence type="ECO:0000256" key="1">
    <source>
        <dbReference type="ARBA" id="ARBA00006192"/>
    </source>
</evidence>
<evidence type="ECO:0000256" key="6">
    <source>
        <dbReference type="SAM" id="MobiDB-lite"/>
    </source>
</evidence>
<name>A0A9W8EI97_9FUNG</name>
<feature type="non-terminal residue" evidence="7">
    <location>
        <position position="1"/>
    </location>
</feature>
<proteinExistence type="inferred from homology"/>
<feature type="compositionally biased region" description="Low complexity" evidence="6">
    <location>
        <begin position="942"/>
        <end position="961"/>
    </location>
</feature>
<evidence type="ECO:0000256" key="5">
    <source>
        <dbReference type="PROSITE-ProRule" id="PRU00708"/>
    </source>
</evidence>
<dbReference type="AlphaFoldDB" id="A0A9W8EI97"/>
<organism evidence="7 8">
    <name type="scientific">Coemansia thaxteri</name>
    <dbReference type="NCBI Taxonomy" id="2663907"/>
    <lineage>
        <taxon>Eukaryota</taxon>
        <taxon>Fungi</taxon>
        <taxon>Fungi incertae sedis</taxon>
        <taxon>Zoopagomycota</taxon>
        <taxon>Kickxellomycotina</taxon>
        <taxon>Kickxellomycetes</taxon>
        <taxon>Kickxellales</taxon>
        <taxon>Kickxellaceae</taxon>
        <taxon>Coemansia</taxon>
    </lineage>
</organism>
<dbReference type="EMBL" id="JANBQF010000320">
    <property type="protein sequence ID" value="KAJ2002249.1"/>
    <property type="molecule type" value="Genomic_DNA"/>
</dbReference>
<evidence type="ECO:0000313" key="7">
    <source>
        <dbReference type="EMBL" id="KAJ2002249.1"/>
    </source>
</evidence>
<keyword evidence="8" id="KW-1185">Reference proteome</keyword>
<dbReference type="PANTHER" id="PTHR47447:SF17">
    <property type="entry name" value="OS12G0638900 PROTEIN"/>
    <property type="match status" value="1"/>
</dbReference>
<comment type="caution">
    <text evidence="7">The sequence shown here is derived from an EMBL/GenBank/DDBJ whole genome shotgun (WGS) entry which is preliminary data.</text>
</comment>
<evidence type="ECO:0000256" key="2">
    <source>
        <dbReference type="ARBA" id="ARBA00022737"/>
    </source>
</evidence>
<gene>
    <name evidence="7" type="ORF">H4R26_003703</name>
</gene>
<comment type="function">
    <text evidence="3">Regulates mitochondrial small subunit maturation by controlling 15S rRNA 5'-end processing. Localizes to the 5' precursor of the 15S rRNA in a position that is subsequently occupied by mS47 in the mature yeast mtSSU. Uses structure and sequence-specific RNA recognition, binding to a single-stranded region of the precursor and specifically recognizing bases -6 to -1. The exchange of Ccm1 for mS47 is coupled to the irreversible removal of precursor rRNA that is accompanied by conformational changes of the mitoribosomal proteins uS5m and mS26. These conformational changes signal completion of 5'-end rRNA processing through protection of the mature 5'-end of the 15S rRNA and stabilization of mS47. The removal of the 5' precursor together with the dissociation of Ccm1 may be catalyzed by the 5'-3' exoribonuclease Pet127. Involved in the specific removal of group I introns in mitochondrial encoded transcripts.</text>
</comment>
<feature type="repeat" description="PPR" evidence="5">
    <location>
        <begin position="640"/>
        <end position="674"/>
    </location>
</feature>
<dbReference type="InterPro" id="IPR011990">
    <property type="entry name" value="TPR-like_helical_dom_sf"/>
</dbReference>
<keyword evidence="2" id="KW-0677">Repeat</keyword>
<evidence type="ECO:0000256" key="4">
    <source>
        <dbReference type="ARBA" id="ARBA00044511"/>
    </source>
</evidence>
<evidence type="ECO:0000256" key="3">
    <source>
        <dbReference type="ARBA" id="ARBA00044493"/>
    </source>
</evidence>
<comment type="subunit">
    <text evidence="4">Binds to mitochondrial small subunit 15S rRNA.</text>
</comment>
<sequence>LGLLDDSRRLYQEALRSGVYECMDHIEWSMCLALFRSSRHREARAIFDKLAHANRATPGMYDLLAREYVLLQNKERAFALLDDMRRLDMRPTRSCFNVLATACSLDRDGDRGSARLSELIVCMASWGWAPDKEFFLNLLKGYHWSNQHSMFDGLIRRLRAHGLGSDPMLCKIALVNAVARQDLDLVASMAPLAARAPGNIAKVVQVLAQLGLASDLPACANLAQYPDNNIMARIRLDIAQNSPVLIACPQSLVDALECMVEGGFTPSFRQFHHAIHRIYLQGGPMLAIQTYKRLAAAGAPASINLQFLVLQMHVELGDSEAALTVFDELRNQLKDTEFTTLRFHPKPLKALVRLLMEKHGVTAAQQAFDFLTTLPISRRHLPYSLMIEYYLGHRMVDDSRSLISHAVQHDIPLQPRIIDSYCRHLELHSSTTDLANFLRYVQRTRFLSLVADDVLETFFALCALEHKISDLEWITEQLVLMRGRANAWTAIIDRLAVVDIHILSFIVHFAIEKSWRRQDMAVLLLECSMRSPCRAKLAEVVLAGLEAQNMQPGRRVYQMAIAAFAHSWMKHYSRLGNPADPFASREFLINALRQYVPWAVEVGISPSLITNSLLALSSASRFAYKECLDLLLDMRPELLDGRFYCAIATSCARRGMAVEIDKVLEAMQRQGVLPTSNVLVSLMHCYANVRPPPVRPDYSLSGSEPLSNALVPASSHDDQPHCQPPSLGHSRFYAWNLERVLSVWERFKHHGLPVSAAAYAVLARAHIKAGQYEAIELVFADMLRQGICHSEDTALMWIQGRLMQNDVRGALLVFAAIGSSSRCAELARTDSCYESLDLVRRSSRHFGAVIEHYVRTSELAHAVAIMSAMHQEGLEAGAGLYAMLLGRLVQADSRELFVNVLRQLSKAGVKMDEQLMPIIRDYVAHIKGQRPAVGVADKSDVGADIDSSSSDNDGSGRLPPS</sequence>
<comment type="similarity">
    <text evidence="1">Belongs to the CCM1 family.</text>
</comment>
<dbReference type="InterPro" id="IPR002885">
    <property type="entry name" value="PPR_rpt"/>
</dbReference>
<dbReference type="PANTHER" id="PTHR47447">
    <property type="entry name" value="OS03G0856100 PROTEIN"/>
    <property type="match status" value="1"/>
</dbReference>
<evidence type="ECO:0008006" key="9">
    <source>
        <dbReference type="Google" id="ProtNLM"/>
    </source>
</evidence>
<protein>
    <recommendedName>
        <fullName evidence="9">Pentatricopeptide repeat-containing protein</fullName>
    </recommendedName>
</protein>
<evidence type="ECO:0000313" key="8">
    <source>
        <dbReference type="Proteomes" id="UP001150907"/>
    </source>
</evidence>
<dbReference type="OrthoDB" id="185373at2759"/>
<dbReference type="Gene3D" id="1.25.40.10">
    <property type="entry name" value="Tetratricopeptide repeat domain"/>
    <property type="match status" value="3"/>
</dbReference>
<reference evidence="7" key="1">
    <citation type="submission" date="2022-07" db="EMBL/GenBank/DDBJ databases">
        <title>Phylogenomic reconstructions and comparative analyses of Kickxellomycotina fungi.</title>
        <authorList>
            <person name="Reynolds N.K."/>
            <person name="Stajich J.E."/>
            <person name="Barry K."/>
            <person name="Grigoriev I.V."/>
            <person name="Crous P."/>
            <person name="Smith M.E."/>
        </authorList>
    </citation>
    <scope>NUCLEOTIDE SEQUENCE</scope>
    <source>
        <strain evidence="7">IMI 214461</strain>
    </source>
</reference>
<dbReference type="PROSITE" id="PS51375">
    <property type="entry name" value="PPR"/>
    <property type="match status" value="1"/>
</dbReference>
<accession>A0A9W8EI97</accession>